<sequence>SGTVLQLAAFKGDEAMVKLLVAHGALIDQEGGEYGSALQAAASEGHVNTVRMLLELNDESDMEPLDLNRQTGSTKTALQAAAAAGHTEIVRILLEQDLDVDQSDAQHESALHQAAANNHLEAIELLLGKGAEILLPGPNGSALDNAIYQGHEEAAMMLLAGGAKIDVDNDKSAVAMKHALKYNHGGVVNLILSHDAHKDAK</sequence>
<keyword evidence="2 3" id="KW-0040">ANK repeat</keyword>
<dbReference type="RefSeq" id="XP_024736822.1">
    <property type="nucleotide sequence ID" value="XM_024873016.1"/>
</dbReference>
<feature type="non-terminal residue" evidence="4">
    <location>
        <position position="201"/>
    </location>
</feature>
<protein>
    <submittedName>
        <fullName evidence="4">Ankyrin</fullName>
    </submittedName>
</protein>
<evidence type="ECO:0000256" key="2">
    <source>
        <dbReference type="ARBA" id="ARBA00023043"/>
    </source>
</evidence>
<dbReference type="PROSITE" id="PS50088">
    <property type="entry name" value="ANK_REPEAT"/>
    <property type="match status" value="3"/>
</dbReference>
<keyword evidence="5" id="KW-1185">Reference proteome</keyword>
<proteinExistence type="predicted"/>
<dbReference type="SMART" id="SM00248">
    <property type="entry name" value="ANK"/>
    <property type="match status" value="6"/>
</dbReference>
<dbReference type="PROSITE" id="PS50297">
    <property type="entry name" value="ANK_REP_REGION"/>
    <property type="match status" value="2"/>
</dbReference>
<reference evidence="4 5" key="1">
    <citation type="submission" date="2016-04" db="EMBL/GenBank/DDBJ databases">
        <title>A degradative enzymes factory behind the ericoid mycorrhizal symbiosis.</title>
        <authorList>
            <consortium name="DOE Joint Genome Institute"/>
            <person name="Martino E."/>
            <person name="Morin E."/>
            <person name="Grelet G."/>
            <person name="Kuo A."/>
            <person name="Kohler A."/>
            <person name="Daghino S."/>
            <person name="Barry K."/>
            <person name="Choi C."/>
            <person name="Cichocki N."/>
            <person name="Clum A."/>
            <person name="Copeland A."/>
            <person name="Hainaut M."/>
            <person name="Haridas S."/>
            <person name="Labutti K."/>
            <person name="Lindquist E."/>
            <person name="Lipzen A."/>
            <person name="Khouja H.-R."/>
            <person name="Murat C."/>
            <person name="Ohm R."/>
            <person name="Olson A."/>
            <person name="Spatafora J."/>
            <person name="Veneault-Fourrey C."/>
            <person name="Henrissat B."/>
            <person name="Grigoriev I."/>
            <person name="Martin F."/>
            <person name="Perotto S."/>
        </authorList>
    </citation>
    <scope>NUCLEOTIDE SEQUENCE [LARGE SCALE GENOMIC DNA]</scope>
    <source>
        <strain evidence="4 5">E</strain>
    </source>
</reference>
<dbReference type="InParanoid" id="A0A2J6TA90"/>
<evidence type="ECO:0000256" key="3">
    <source>
        <dbReference type="PROSITE-ProRule" id="PRU00023"/>
    </source>
</evidence>
<dbReference type="OrthoDB" id="539213at2759"/>
<evidence type="ECO:0000313" key="4">
    <source>
        <dbReference type="EMBL" id="PMD59918.1"/>
    </source>
</evidence>
<keyword evidence="1" id="KW-0677">Repeat</keyword>
<dbReference type="InterPro" id="IPR036770">
    <property type="entry name" value="Ankyrin_rpt-contain_sf"/>
</dbReference>
<dbReference type="Gene3D" id="1.25.40.20">
    <property type="entry name" value="Ankyrin repeat-containing domain"/>
    <property type="match status" value="2"/>
</dbReference>
<name>A0A2J6TA90_9HELO</name>
<feature type="repeat" description="ANK" evidence="3">
    <location>
        <begin position="73"/>
        <end position="105"/>
    </location>
</feature>
<dbReference type="GeneID" id="36581096"/>
<gene>
    <name evidence="4" type="ORF">K444DRAFT_482193</name>
</gene>
<feature type="repeat" description="ANK" evidence="3">
    <location>
        <begin position="1"/>
        <end position="32"/>
    </location>
</feature>
<dbReference type="STRING" id="1095630.A0A2J6TA90"/>
<organism evidence="4 5">
    <name type="scientific">Hyaloscypha bicolor E</name>
    <dbReference type="NCBI Taxonomy" id="1095630"/>
    <lineage>
        <taxon>Eukaryota</taxon>
        <taxon>Fungi</taxon>
        <taxon>Dikarya</taxon>
        <taxon>Ascomycota</taxon>
        <taxon>Pezizomycotina</taxon>
        <taxon>Leotiomycetes</taxon>
        <taxon>Helotiales</taxon>
        <taxon>Hyaloscyphaceae</taxon>
        <taxon>Hyaloscypha</taxon>
        <taxon>Hyaloscypha bicolor</taxon>
    </lineage>
</organism>
<dbReference type="PANTHER" id="PTHR24171">
    <property type="entry name" value="ANKYRIN REPEAT DOMAIN-CONTAINING PROTEIN 39-RELATED"/>
    <property type="match status" value="1"/>
</dbReference>
<evidence type="ECO:0000256" key="1">
    <source>
        <dbReference type="ARBA" id="ARBA00022737"/>
    </source>
</evidence>
<dbReference type="PANTHER" id="PTHR24171:SF9">
    <property type="entry name" value="ANKYRIN REPEAT DOMAIN-CONTAINING PROTEIN 39"/>
    <property type="match status" value="1"/>
</dbReference>
<dbReference type="InterPro" id="IPR002110">
    <property type="entry name" value="Ankyrin_rpt"/>
</dbReference>
<feature type="repeat" description="ANK" evidence="3">
    <location>
        <begin position="106"/>
        <end position="133"/>
    </location>
</feature>
<evidence type="ECO:0000313" key="5">
    <source>
        <dbReference type="Proteomes" id="UP000235371"/>
    </source>
</evidence>
<feature type="non-terminal residue" evidence="4">
    <location>
        <position position="1"/>
    </location>
</feature>
<dbReference type="Pfam" id="PF12796">
    <property type="entry name" value="Ank_2"/>
    <property type="match status" value="2"/>
</dbReference>
<dbReference type="EMBL" id="KZ613803">
    <property type="protein sequence ID" value="PMD59918.1"/>
    <property type="molecule type" value="Genomic_DNA"/>
</dbReference>
<dbReference type="Proteomes" id="UP000235371">
    <property type="component" value="Unassembled WGS sequence"/>
</dbReference>
<dbReference type="SUPFAM" id="SSF48403">
    <property type="entry name" value="Ankyrin repeat"/>
    <property type="match status" value="1"/>
</dbReference>
<dbReference type="AlphaFoldDB" id="A0A2J6TA90"/>
<accession>A0A2J6TA90</accession>